<evidence type="ECO:0000256" key="1">
    <source>
        <dbReference type="ARBA" id="ARBA00001864"/>
    </source>
</evidence>
<dbReference type="SUPFAM" id="SSF51569">
    <property type="entry name" value="Aldolase"/>
    <property type="match status" value="1"/>
</dbReference>
<keyword evidence="4" id="KW-0456">Lyase</keyword>
<evidence type="ECO:0000256" key="3">
    <source>
        <dbReference type="ARBA" id="ARBA00023141"/>
    </source>
</evidence>
<evidence type="ECO:0000256" key="2">
    <source>
        <dbReference type="ARBA" id="ARBA00012060"/>
    </source>
</evidence>
<name>A0A7T7M911_9ACTO</name>
<dbReference type="GO" id="GO:0003855">
    <property type="term" value="F:3-dehydroquinate dehydratase activity"/>
    <property type="evidence" value="ECO:0007669"/>
    <property type="project" value="UniProtKB-EC"/>
</dbReference>
<dbReference type="AlphaFoldDB" id="A0A7T7M911"/>
<evidence type="ECO:0000256" key="7">
    <source>
        <dbReference type="SAM" id="MobiDB-lite"/>
    </source>
</evidence>
<dbReference type="PANTHER" id="PTHR43699:SF1">
    <property type="entry name" value="3-DEHYDROQUINATE DEHYDRATASE"/>
    <property type="match status" value="1"/>
</dbReference>
<sequence length="308" mass="31202">MTGQPEEQAGSPGDVVPAAAVQPPLGGHPAWLSRLLEEAAPHPAPCPRPARWGDLVVGGRDLVIAVATTGTNAVACARQARAAQDSGADLVELRADLLEACATPQAPLEQLAQEAVAAAAAMTQATSGHLPLLLTFRTATEGGSLETDDDAYTALLGEVLDRLAGAGTAVAALDVELERGCLATLVTGAAAQGLGVLSSSHDFQGVPADCVLLERLWRMQAAGAQVAKVAVMPDTEGEVRRLLDLTSRARAELEIPVVVIGMGALGEVTRTQGWRLGSALSFATAGAGAVASAPGQLPVAVVRAASGQ</sequence>
<dbReference type="FunFam" id="3.20.20.70:FF:000047">
    <property type="entry name" value="3-dehydroquinate dehydratase"/>
    <property type="match status" value="1"/>
</dbReference>
<dbReference type="CDD" id="cd00502">
    <property type="entry name" value="DHQase_I"/>
    <property type="match status" value="1"/>
</dbReference>
<evidence type="ECO:0000256" key="6">
    <source>
        <dbReference type="ARBA" id="ARBA00073643"/>
    </source>
</evidence>
<dbReference type="PANTHER" id="PTHR43699">
    <property type="entry name" value="3-DEHYDROQUINATE DEHYDRATASE"/>
    <property type="match status" value="1"/>
</dbReference>
<gene>
    <name evidence="8" type="ORF">JG540_08795</name>
</gene>
<comment type="catalytic activity">
    <reaction evidence="1">
        <text>3-dehydroquinate = 3-dehydroshikimate + H2O</text>
        <dbReference type="Rhea" id="RHEA:21096"/>
        <dbReference type="ChEBI" id="CHEBI:15377"/>
        <dbReference type="ChEBI" id="CHEBI:16630"/>
        <dbReference type="ChEBI" id="CHEBI:32364"/>
        <dbReference type="EC" id="4.2.1.10"/>
    </reaction>
</comment>
<protein>
    <recommendedName>
        <fullName evidence="6">3-dehydroquinate dehydratase</fullName>
        <ecNumber evidence="2">4.2.1.10</ecNumber>
    </recommendedName>
</protein>
<dbReference type="EMBL" id="CP066802">
    <property type="protein sequence ID" value="QQM67115.1"/>
    <property type="molecule type" value="Genomic_DNA"/>
</dbReference>
<evidence type="ECO:0000256" key="5">
    <source>
        <dbReference type="ARBA" id="ARBA00023270"/>
    </source>
</evidence>
<dbReference type="RefSeq" id="WP_200275417.1">
    <property type="nucleotide sequence ID" value="NZ_CP066802.1"/>
</dbReference>
<dbReference type="GO" id="GO:0046279">
    <property type="term" value="P:3,4-dihydroxybenzoate biosynthetic process"/>
    <property type="evidence" value="ECO:0007669"/>
    <property type="project" value="TreeGrafter"/>
</dbReference>
<keyword evidence="3" id="KW-0057">Aromatic amino acid biosynthesis</keyword>
<dbReference type="Proteomes" id="UP000595895">
    <property type="component" value="Chromosome"/>
</dbReference>
<dbReference type="InterPro" id="IPR001381">
    <property type="entry name" value="DHquinase_I"/>
</dbReference>
<organism evidence="8 9">
    <name type="scientific">Actinomyces weissii</name>
    <dbReference type="NCBI Taxonomy" id="675090"/>
    <lineage>
        <taxon>Bacteria</taxon>
        <taxon>Bacillati</taxon>
        <taxon>Actinomycetota</taxon>
        <taxon>Actinomycetes</taxon>
        <taxon>Actinomycetales</taxon>
        <taxon>Actinomycetaceae</taxon>
        <taxon>Actinomyces</taxon>
    </lineage>
</organism>
<accession>A0A7T7M911</accession>
<keyword evidence="9" id="KW-1185">Reference proteome</keyword>
<dbReference type="InterPro" id="IPR013785">
    <property type="entry name" value="Aldolase_TIM"/>
</dbReference>
<evidence type="ECO:0000313" key="9">
    <source>
        <dbReference type="Proteomes" id="UP000595895"/>
    </source>
</evidence>
<dbReference type="Gene3D" id="3.20.20.70">
    <property type="entry name" value="Aldolase class I"/>
    <property type="match status" value="1"/>
</dbReference>
<dbReference type="KEGG" id="awe:JG540_08795"/>
<evidence type="ECO:0000256" key="4">
    <source>
        <dbReference type="ARBA" id="ARBA00023239"/>
    </source>
</evidence>
<dbReference type="GO" id="GO:0009073">
    <property type="term" value="P:aromatic amino acid family biosynthetic process"/>
    <property type="evidence" value="ECO:0007669"/>
    <property type="project" value="UniProtKB-KW"/>
</dbReference>
<dbReference type="InterPro" id="IPR050146">
    <property type="entry name" value="Type-I_3-dehydroquinase"/>
</dbReference>
<proteinExistence type="predicted"/>
<dbReference type="EC" id="4.2.1.10" evidence="2"/>
<evidence type="ECO:0000313" key="8">
    <source>
        <dbReference type="EMBL" id="QQM67115.1"/>
    </source>
</evidence>
<keyword evidence="3" id="KW-0028">Amino-acid biosynthesis</keyword>
<dbReference type="Pfam" id="PF01487">
    <property type="entry name" value="DHquinase_I"/>
    <property type="match status" value="1"/>
</dbReference>
<feature type="region of interest" description="Disordered" evidence="7">
    <location>
        <begin position="1"/>
        <end position="22"/>
    </location>
</feature>
<reference evidence="8 9" key="1">
    <citation type="submission" date="2020-12" db="EMBL/GenBank/DDBJ databases">
        <authorList>
            <person name="Zhou J."/>
        </authorList>
    </citation>
    <scope>NUCLEOTIDE SEQUENCE [LARGE SCALE GENOMIC DNA]</scope>
    <source>
        <strain evidence="8 9">CCUG 61299</strain>
    </source>
</reference>
<keyword evidence="5" id="KW-0704">Schiff base</keyword>